<proteinExistence type="predicted"/>
<dbReference type="AlphaFoldDB" id="A0A9P7REK8"/>
<reference evidence="1" key="1">
    <citation type="submission" date="2021-05" db="EMBL/GenBank/DDBJ databases">
        <title>Comparative genomics of three Colletotrichum scovillei strains and genetic complementation revealed genes involved fungal growth and virulence on chili pepper.</title>
        <authorList>
            <person name="Hsieh D.-K."/>
            <person name="Chuang S.-C."/>
            <person name="Chen C.-Y."/>
            <person name="Chao Y.-T."/>
            <person name="Lu M.-Y.J."/>
            <person name="Lee M.-H."/>
            <person name="Shih M.-C."/>
        </authorList>
    </citation>
    <scope>NUCLEOTIDE SEQUENCE</scope>
    <source>
        <strain evidence="1">Coll-153</strain>
    </source>
</reference>
<comment type="caution">
    <text evidence="1">The sequence shown here is derived from an EMBL/GenBank/DDBJ whole genome shotgun (WGS) entry which is preliminary data.</text>
</comment>
<accession>A0A9P7REK8</accession>
<name>A0A9P7REK8_9PEZI</name>
<sequence length="59" mass="7093">MMILRWTNGHTHTLGFASTHCFHFVHHHWMLRDTAEKDKSSRPHLWSPTLIVCYFCWAI</sequence>
<dbReference type="Proteomes" id="UP000699042">
    <property type="component" value="Unassembled WGS sequence"/>
</dbReference>
<gene>
    <name evidence="1" type="ORF">JMJ77_008656</name>
</gene>
<protein>
    <submittedName>
        <fullName evidence="1">Uncharacterized protein</fullName>
    </submittedName>
</protein>
<organism evidence="1 2">
    <name type="scientific">Colletotrichum scovillei</name>
    <dbReference type="NCBI Taxonomy" id="1209932"/>
    <lineage>
        <taxon>Eukaryota</taxon>
        <taxon>Fungi</taxon>
        <taxon>Dikarya</taxon>
        <taxon>Ascomycota</taxon>
        <taxon>Pezizomycotina</taxon>
        <taxon>Sordariomycetes</taxon>
        <taxon>Hypocreomycetidae</taxon>
        <taxon>Glomerellales</taxon>
        <taxon>Glomerellaceae</taxon>
        <taxon>Colletotrichum</taxon>
        <taxon>Colletotrichum acutatum species complex</taxon>
    </lineage>
</organism>
<keyword evidence="2" id="KW-1185">Reference proteome</keyword>
<evidence type="ECO:0000313" key="1">
    <source>
        <dbReference type="EMBL" id="KAG7056207.1"/>
    </source>
</evidence>
<evidence type="ECO:0000313" key="2">
    <source>
        <dbReference type="Proteomes" id="UP000699042"/>
    </source>
</evidence>
<dbReference type="EMBL" id="JAESDN010000002">
    <property type="protein sequence ID" value="KAG7056207.1"/>
    <property type="molecule type" value="Genomic_DNA"/>
</dbReference>